<comment type="similarity">
    <text evidence="6">Belongs to the peptidase S1 family. CLIP subfamily.</text>
</comment>
<dbReference type="FunFam" id="2.40.10.10:FF:000068">
    <property type="entry name" value="transmembrane protease serine 2"/>
    <property type="match status" value="1"/>
</dbReference>
<organism evidence="9">
    <name type="scientific">Octopus bimaculoides</name>
    <name type="common">California two-spotted octopus</name>
    <dbReference type="NCBI Taxonomy" id="37653"/>
    <lineage>
        <taxon>Eukaryota</taxon>
        <taxon>Metazoa</taxon>
        <taxon>Spiralia</taxon>
        <taxon>Lophotrochozoa</taxon>
        <taxon>Mollusca</taxon>
        <taxon>Cephalopoda</taxon>
        <taxon>Coleoidea</taxon>
        <taxon>Octopodiformes</taxon>
        <taxon>Octopoda</taxon>
        <taxon>Incirrata</taxon>
        <taxon>Octopodidae</taxon>
        <taxon>Octopus</taxon>
    </lineage>
</organism>
<dbReference type="GO" id="GO:0005576">
    <property type="term" value="C:extracellular region"/>
    <property type="evidence" value="ECO:0007669"/>
    <property type="project" value="UniProtKB-SubCell"/>
</dbReference>
<gene>
    <name evidence="9" type="ORF">OCBIM_22024650mg</name>
</gene>
<dbReference type="EMBL" id="KQ419607">
    <property type="protein sequence ID" value="KOF82902.1"/>
    <property type="molecule type" value="Genomic_DNA"/>
</dbReference>
<dbReference type="CDD" id="cd00190">
    <property type="entry name" value="Tryp_SPc"/>
    <property type="match status" value="1"/>
</dbReference>
<sequence length="265" mass="28535">MAPSHTTTNTTMERIILAVLLTVIVSCSARPKEQIVGGSNAQQCEFPHMVFVDIKTKDSGSLCGGTLISDKWVLTAAHCVKADVVKIEANLGSTHKFNASKVIKVKQWIPHPKFRRTNTLINDIALLELEEKVPFTKCIASLDLPNKGDTFDGTCIAVGWGKTEKEGILPDHLQKTRINVMPTSQCQKTAPGISAQQHICVGDNTPMGKNVCGGDSGGGLVCRRKSDNVYVVAGVASYVLDCNKGLGIYANAASFVDYIKGYVNL</sequence>
<keyword evidence="4" id="KW-1015">Disulfide bond</keyword>
<protein>
    <recommendedName>
        <fullName evidence="8">Peptidase S1 domain-containing protein</fullName>
    </recommendedName>
</protein>
<dbReference type="PANTHER" id="PTHR24256">
    <property type="entry name" value="TRYPTASE-RELATED"/>
    <property type="match status" value="1"/>
</dbReference>
<dbReference type="FunFam" id="2.40.10.10:FF:000054">
    <property type="entry name" value="Complement C1r subcomponent"/>
    <property type="match status" value="1"/>
</dbReference>
<dbReference type="InterPro" id="IPR051487">
    <property type="entry name" value="Ser/Thr_Proteases_Immune/Dev"/>
</dbReference>
<feature type="signal peptide" evidence="7">
    <location>
        <begin position="1"/>
        <end position="29"/>
    </location>
</feature>
<feature type="chain" id="PRO_5005583400" description="Peptidase S1 domain-containing protein" evidence="7">
    <location>
        <begin position="30"/>
        <end position="265"/>
    </location>
</feature>
<evidence type="ECO:0000256" key="1">
    <source>
        <dbReference type="ARBA" id="ARBA00004613"/>
    </source>
</evidence>
<dbReference type="InterPro" id="IPR001314">
    <property type="entry name" value="Peptidase_S1A"/>
</dbReference>
<proteinExistence type="inferred from homology"/>
<keyword evidence="2" id="KW-0964">Secreted</keyword>
<evidence type="ECO:0000313" key="9">
    <source>
        <dbReference type="EMBL" id="KOF82902.1"/>
    </source>
</evidence>
<evidence type="ECO:0000256" key="7">
    <source>
        <dbReference type="SAM" id="SignalP"/>
    </source>
</evidence>
<evidence type="ECO:0000256" key="6">
    <source>
        <dbReference type="ARBA" id="ARBA00024195"/>
    </source>
</evidence>
<evidence type="ECO:0000256" key="3">
    <source>
        <dbReference type="ARBA" id="ARBA00022729"/>
    </source>
</evidence>
<reference evidence="9" key="1">
    <citation type="submission" date="2015-07" db="EMBL/GenBank/DDBJ databases">
        <title>MeaNS - Measles Nucleotide Surveillance Program.</title>
        <authorList>
            <person name="Tran T."/>
            <person name="Druce J."/>
        </authorList>
    </citation>
    <scope>NUCLEOTIDE SEQUENCE</scope>
    <source>
        <strain evidence="9">UCB-OBI-ISO-001</strain>
        <tissue evidence="9">Gonad</tissue>
    </source>
</reference>
<accession>A0A0L8H132</accession>
<name>A0A0L8H132_OCTBM</name>
<evidence type="ECO:0000256" key="4">
    <source>
        <dbReference type="ARBA" id="ARBA00023157"/>
    </source>
</evidence>
<dbReference type="STRING" id="37653.A0A0L8H132"/>
<dbReference type="Gene3D" id="2.40.10.10">
    <property type="entry name" value="Trypsin-like serine proteases"/>
    <property type="match status" value="1"/>
</dbReference>
<dbReference type="InterPro" id="IPR001254">
    <property type="entry name" value="Trypsin_dom"/>
</dbReference>
<dbReference type="InterPro" id="IPR043504">
    <property type="entry name" value="Peptidase_S1_PA_chymotrypsin"/>
</dbReference>
<keyword evidence="3 7" id="KW-0732">Signal</keyword>
<dbReference type="PROSITE" id="PS50240">
    <property type="entry name" value="TRYPSIN_DOM"/>
    <property type="match status" value="1"/>
</dbReference>
<keyword evidence="5" id="KW-0325">Glycoprotein</keyword>
<dbReference type="GO" id="GO:0004252">
    <property type="term" value="F:serine-type endopeptidase activity"/>
    <property type="evidence" value="ECO:0007669"/>
    <property type="project" value="InterPro"/>
</dbReference>
<dbReference type="OrthoDB" id="6267810at2759"/>
<dbReference type="InterPro" id="IPR009003">
    <property type="entry name" value="Peptidase_S1_PA"/>
</dbReference>
<dbReference type="SUPFAM" id="SSF50494">
    <property type="entry name" value="Trypsin-like serine proteases"/>
    <property type="match status" value="1"/>
</dbReference>
<dbReference type="AlphaFoldDB" id="A0A0L8H132"/>
<evidence type="ECO:0000259" key="8">
    <source>
        <dbReference type="PROSITE" id="PS50240"/>
    </source>
</evidence>
<dbReference type="GO" id="GO:0006508">
    <property type="term" value="P:proteolysis"/>
    <property type="evidence" value="ECO:0007669"/>
    <property type="project" value="InterPro"/>
</dbReference>
<dbReference type="PRINTS" id="PR00722">
    <property type="entry name" value="CHYMOTRYPSIN"/>
</dbReference>
<evidence type="ECO:0000256" key="2">
    <source>
        <dbReference type="ARBA" id="ARBA00022525"/>
    </source>
</evidence>
<feature type="domain" description="Peptidase S1" evidence="8">
    <location>
        <begin position="35"/>
        <end position="264"/>
    </location>
</feature>
<dbReference type="PROSITE" id="PS00134">
    <property type="entry name" value="TRYPSIN_HIS"/>
    <property type="match status" value="1"/>
</dbReference>
<comment type="subcellular location">
    <subcellularLocation>
        <location evidence="1">Secreted</location>
    </subcellularLocation>
</comment>
<dbReference type="InterPro" id="IPR018114">
    <property type="entry name" value="TRYPSIN_HIS"/>
</dbReference>
<dbReference type="SMART" id="SM00020">
    <property type="entry name" value="Tryp_SPc"/>
    <property type="match status" value="1"/>
</dbReference>
<dbReference type="Pfam" id="PF00089">
    <property type="entry name" value="Trypsin"/>
    <property type="match status" value="1"/>
</dbReference>
<evidence type="ECO:0000256" key="5">
    <source>
        <dbReference type="ARBA" id="ARBA00023180"/>
    </source>
</evidence>